<dbReference type="Pfam" id="PF13910">
    <property type="entry name" value="DUF4209"/>
    <property type="match status" value="1"/>
</dbReference>
<name>A0A2M8S5H3_9PAST</name>
<gene>
    <name evidence="4" type="ORF">CVP05_00610</name>
</gene>
<reference evidence="4 5" key="1">
    <citation type="submission" date="2017-11" db="EMBL/GenBank/DDBJ databases">
        <title>Reclassification of Bisgaard taxon 7 as Conservatibacter flavescens gen. nov., sp. nov.</title>
        <authorList>
            <person name="Christensen H."/>
        </authorList>
    </citation>
    <scope>NUCLEOTIDE SEQUENCE [LARGE SCALE GENOMIC DNA]</scope>
    <source>
        <strain evidence="4 5">7_4</strain>
    </source>
</reference>
<accession>A0A2M8S5H3</accession>
<evidence type="ECO:0000256" key="1">
    <source>
        <dbReference type="SAM" id="Phobius"/>
    </source>
</evidence>
<dbReference type="OrthoDB" id="5519791at2"/>
<dbReference type="EMBL" id="PHHA01000002">
    <property type="protein sequence ID" value="PJG86348.1"/>
    <property type="molecule type" value="Genomic_DNA"/>
</dbReference>
<dbReference type="InterPro" id="IPR055804">
    <property type="entry name" value="DUF7380"/>
</dbReference>
<keyword evidence="5" id="KW-1185">Reference proteome</keyword>
<organism evidence="4 5">
    <name type="scientific">Conservatibacter flavescens</name>
    <dbReference type="NCBI Taxonomy" id="28161"/>
    <lineage>
        <taxon>Bacteria</taxon>
        <taxon>Pseudomonadati</taxon>
        <taxon>Pseudomonadota</taxon>
        <taxon>Gammaproteobacteria</taxon>
        <taxon>Pasteurellales</taxon>
        <taxon>Pasteurellaceae</taxon>
        <taxon>Conservatibacter</taxon>
    </lineage>
</organism>
<keyword evidence="1" id="KW-0472">Membrane</keyword>
<keyword evidence="1" id="KW-1133">Transmembrane helix</keyword>
<evidence type="ECO:0000313" key="5">
    <source>
        <dbReference type="Proteomes" id="UP000229329"/>
    </source>
</evidence>
<protein>
    <submittedName>
        <fullName evidence="4">Uncharacterized protein</fullName>
    </submittedName>
</protein>
<proteinExistence type="predicted"/>
<evidence type="ECO:0000259" key="2">
    <source>
        <dbReference type="Pfam" id="PF13910"/>
    </source>
</evidence>
<comment type="caution">
    <text evidence="4">The sequence shown here is derived from an EMBL/GenBank/DDBJ whole genome shotgun (WGS) entry which is preliminary data.</text>
</comment>
<sequence>MENSMYSEIIESINTDISAYTDPYELMHYFFRNKEKHAIYQLLANVCSYQINADAASLSDSLSKGVLSNDLKDEDIALLDNIIVLLKHKELKAKIYHLLYLNRNIRKISDLTQAMECYFVDLSDDDSFYFSLEKLSLILLLGNLIRQTSHVSYINSKELLVRLLQENKDNNPSNALNILHIINKRRVESKNNVILWAEEISDSLISKKEYLQATLSLGIALDNLHSSKKEKISNINRIIADCYIKTARTDKGFRAAHFLLSAINTLAKIKDTRQERLELYEEMRDYQIESILDLELVETKPVNITPLHQRVEAVLNNSKDWFDMLFRTACCIANIAKFDELKQQTISEGQSLSDILFGNRVYIDHDGMSTAVGDVPSIADLGNIPEQEKQRLWSKIIERMKIHHQISCVSIVKAIDILNITYSISYAEILSLCTNNPFIPQGHEEFFAKGIYNGLKGDFLTANHLLVPQIENSLRHLLKLRAEEPTTLHGNNEQERDGLSSLLDNTEIIEMLGIDGVIHIRTILLDKRYPSLRHSIAHGFVDSNLFLGTGSIYMWWLILRFVMISYKDYWENKYMN</sequence>
<feature type="domain" description="DUF7380" evidence="3">
    <location>
        <begin position="32"/>
        <end position="119"/>
    </location>
</feature>
<evidence type="ECO:0000313" key="4">
    <source>
        <dbReference type="EMBL" id="PJG86348.1"/>
    </source>
</evidence>
<dbReference type="Proteomes" id="UP000229329">
    <property type="component" value="Unassembled WGS sequence"/>
</dbReference>
<dbReference type="InterPro" id="IPR025209">
    <property type="entry name" value="DUF4209"/>
</dbReference>
<feature type="transmembrane region" description="Helical" evidence="1">
    <location>
        <begin position="545"/>
        <end position="566"/>
    </location>
</feature>
<dbReference type="AlphaFoldDB" id="A0A2M8S5H3"/>
<evidence type="ECO:0000259" key="3">
    <source>
        <dbReference type="Pfam" id="PF24098"/>
    </source>
</evidence>
<feature type="domain" description="DUF4209" evidence="2">
    <location>
        <begin position="470"/>
        <end position="559"/>
    </location>
</feature>
<dbReference type="Pfam" id="PF24098">
    <property type="entry name" value="DUF7380"/>
    <property type="match status" value="1"/>
</dbReference>
<keyword evidence="1" id="KW-0812">Transmembrane</keyword>